<comment type="caution">
    <text evidence="2">The sequence shown here is derived from an EMBL/GenBank/DDBJ whole genome shotgun (WGS) entry which is preliminary data.</text>
</comment>
<keyword evidence="1" id="KW-0812">Transmembrane</keyword>
<feature type="transmembrane region" description="Helical" evidence="1">
    <location>
        <begin position="9"/>
        <end position="26"/>
    </location>
</feature>
<organism evidence="2 3">
    <name type="scientific">Facklamia languida CCUG 37842</name>
    <dbReference type="NCBI Taxonomy" id="883113"/>
    <lineage>
        <taxon>Bacteria</taxon>
        <taxon>Bacillati</taxon>
        <taxon>Bacillota</taxon>
        <taxon>Bacilli</taxon>
        <taxon>Lactobacillales</taxon>
        <taxon>Aerococcaceae</taxon>
        <taxon>Facklamia</taxon>
    </lineage>
</organism>
<keyword evidence="1" id="KW-1133">Transmembrane helix</keyword>
<accession>H3NJB6</accession>
<name>H3NJB6_9LACT</name>
<sequence length="207" mass="23645">MNASVKQNLLAFLVGLLGFIGTYNLLKWPIWVATLVAIGLFLAIYLLATPVLRIGQVELEQLKNGTELKALYDASIHQLQEMRANSLMIQHDQVKQDALALTETGESILSYLEAHPREISSSRHFLDYYLTVGNKLLQNFVEMEEARVSDHKLQEITHQTQESLDILNEIYARQRDGYHLDRMRDLEVETELLEKTLKLGGGYSDEE</sequence>
<dbReference type="HOGENOM" id="CLU_1394976_0_0_9"/>
<evidence type="ECO:0000313" key="2">
    <source>
        <dbReference type="EMBL" id="EHR37048.1"/>
    </source>
</evidence>
<feature type="transmembrane region" description="Helical" evidence="1">
    <location>
        <begin position="32"/>
        <end position="52"/>
    </location>
</feature>
<dbReference type="Proteomes" id="UP000006190">
    <property type="component" value="Unassembled WGS sequence"/>
</dbReference>
<keyword evidence="3" id="KW-1185">Reference proteome</keyword>
<dbReference type="STRING" id="883113.HMPREF9708_00955"/>
<gene>
    <name evidence="2" type="ORF">HMPREF9708_00955</name>
</gene>
<dbReference type="RefSeq" id="WP_006309090.1">
    <property type="nucleotide sequence ID" value="NZ_JH601133.1"/>
</dbReference>
<dbReference type="AlphaFoldDB" id="H3NJB6"/>
<dbReference type="OrthoDB" id="1624905at2"/>
<dbReference type="PATRIC" id="fig|883113.3.peg.951"/>
<keyword evidence="1" id="KW-0472">Membrane</keyword>
<evidence type="ECO:0000313" key="3">
    <source>
        <dbReference type="Proteomes" id="UP000006190"/>
    </source>
</evidence>
<dbReference type="InterPro" id="IPR018770">
    <property type="entry name" value="ChloroindolylP_hydrolase"/>
</dbReference>
<dbReference type="EMBL" id="AGEG01000011">
    <property type="protein sequence ID" value="EHR37048.1"/>
    <property type="molecule type" value="Genomic_DNA"/>
</dbReference>
<dbReference type="Pfam" id="PF10112">
    <property type="entry name" value="Halogen_Hydrol"/>
    <property type="match status" value="1"/>
</dbReference>
<proteinExistence type="predicted"/>
<evidence type="ECO:0008006" key="4">
    <source>
        <dbReference type="Google" id="ProtNLM"/>
    </source>
</evidence>
<protein>
    <recommendedName>
        <fullName evidence="4">5-bromo-4-chloroindolyl phosphate hydrolysis protein</fullName>
    </recommendedName>
</protein>
<reference evidence="2 3" key="1">
    <citation type="submission" date="2012-01" db="EMBL/GenBank/DDBJ databases">
        <title>The Genome Sequence of Facklamia languida CCUG 37842.</title>
        <authorList>
            <consortium name="The Broad Institute Genome Sequencing Platform"/>
            <person name="Earl A."/>
            <person name="Ward D."/>
            <person name="Feldgarden M."/>
            <person name="Gevers D."/>
            <person name="Huys G."/>
            <person name="Young S.K."/>
            <person name="Zeng Q."/>
            <person name="Gargeya S."/>
            <person name="Fitzgerald M."/>
            <person name="Haas B."/>
            <person name="Abouelleil A."/>
            <person name="Alvarado L."/>
            <person name="Arachchi H.M."/>
            <person name="Berlin A."/>
            <person name="Chapman S.B."/>
            <person name="Gearin G."/>
            <person name="Goldberg J."/>
            <person name="Griggs A."/>
            <person name="Gujja S."/>
            <person name="Hansen M."/>
            <person name="Heiman D."/>
            <person name="Howarth C."/>
            <person name="Larimer J."/>
            <person name="Lui A."/>
            <person name="MacDonald P.J.P."/>
            <person name="McCowen C."/>
            <person name="Montmayeur A."/>
            <person name="Murphy C."/>
            <person name="Neiman D."/>
            <person name="Pearson M."/>
            <person name="Priest M."/>
            <person name="Roberts A."/>
            <person name="Saif S."/>
            <person name="Shea T."/>
            <person name="Sisk P."/>
            <person name="Stolte C."/>
            <person name="Sykes S."/>
            <person name="Wortman J."/>
            <person name="Nusbaum C."/>
            <person name="Birren B."/>
        </authorList>
    </citation>
    <scope>NUCLEOTIDE SEQUENCE [LARGE SCALE GENOMIC DNA]</scope>
    <source>
        <strain evidence="2 3">CCUG 37842</strain>
    </source>
</reference>
<evidence type="ECO:0000256" key="1">
    <source>
        <dbReference type="SAM" id="Phobius"/>
    </source>
</evidence>
<dbReference type="eggNOG" id="COG4915">
    <property type="taxonomic scope" value="Bacteria"/>
</dbReference>